<dbReference type="Proteomes" id="UP001055453">
    <property type="component" value="Chromosome"/>
</dbReference>
<organism evidence="1 2">
    <name type="scientific">Nostoc cf. commune SO-36</name>
    <dbReference type="NCBI Taxonomy" id="449208"/>
    <lineage>
        <taxon>Bacteria</taxon>
        <taxon>Bacillati</taxon>
        <taxon>Cyanobacteriota</taxon>
        <taxon>Cyanophyceae</taxon>
        <taxon>Nostocales</taxon>
        <taxon>Nostocaceae</taxon>
        <taxon>Nostoc</taxon>
    </lineage>
</organism>
<reference evidence="1" key="1">
    <citation type="submission" date="2022-04" db="EMBL/GenBank/DDBJ databases">
        <title>Complete genome sequence of a cyanobacterium, Nostoc sp. SO-36, isolated in Antarctica.</title>
        <authorList>
            <person name="Kanesaki Y."/>
            <person name="Effendi D."/>
            <person name="Sakamoto T."/>
            <person name="Ohtani S."/>
            <person name="Awai K."/>
        </authorList>
    </citation>
    <scope>NUCLEOTIDE SEQUENCE</scope>
    <source>
        <strain evidence="1">SO-36</strain>
    </source>
</reference>
<keyword evidence="2" id="KW-1185">Reference proteome</keyword>
<dbReference type="EMBL" id="AP025732">
    <property type="protein sequence ID" value="BDI17078.1"/>
    <property type="molecule type" value="Genomic_DNA"/>
</dbReference>
<proteinExistence type="predicted"/>
<sequence>MEQVLTLVCKLNPSQRQAEEIELVLKAFADACNYANEKVKSQITSKMTIQNLVYNEIRAFFGLSANLAVRACARVGANRKTAKQKDKPVKTFKPTSADYDARIFSFREKDWTVSLTLTNGREHIKIDAGNYQRGKLKGRKPTSAQLCKHRDGNYYIHIQIKDEPPTLRDLQENKIPAILEEKKR</sequence>
<gene>
    <name evidence="1" type="ORF">ANSO36C_28800</name>
</gene>
<evidence type="ECO:0000313" key="1">
    <source>
        <dbReference type="EMBL" id="BDI17078.1"/>
    </source>
</evidence>
<protein>
    <recommendedName>
        <fullName evidence="3">Transposase</fullName>
    </recommendedName>
</protein>
<name>A0ABM7Z269_NOSCO</name>
<evidence type="ECO:0000313" key="2">
    <source>
        <dbReference type="Proteomes" id="UP001055453"/>
    </source>
</evidence>
<accession>A0ABM7Z269</accession>
<evidence type="ECO:0008006" key="3">
    <source>
        <dbReference type="Google" id="ProtNLM"/>
    </source>
</evidence>